<protein>
    <submittedName>
        <fullName evidence="1">Uncharacterized protein</fullName>
    </submittedName>
</protein>
<feature type="non-terminal residue" evidence="1">
    <location>
        <position position="75"/>
    </location>
</feature>
<reference evidence="1" key="1">
    <citation type="submission" date="2014-12" db="EMBL/GenBank/DDBJ databases">
        <title>Insight into the proteome of Arion vulgaris.</title>
        <authorList>
            <person name="Aradska J."/>
            <person name="Bulat T."/>
            <person name="Smidak R."/>
            <person name="Sarate P."/>
            <person name="Gangsoo J."/>
            <person name="Sialana F."/>
            <person name="Bilban M."/>
            <person name="Lubec G."/>
        </authorList>
    </citation>
    <scope>NUCLEOTIDE SEQUENCE</scope>
    <source>
        <tissue evidence="1">Skin</tissue>
    </source>
</reference>
<dbReference type="EMBL" id="HACG01050898">
    <property type="protein sequence ID" value="CEK97763.1"/>
    <property type="molecule type" value="Transcribed_RNA"/>
</dbReference>
<organism evidence="1">
    <name type="scientific">Arion vulgaris</name>
    <dbReference type="NCBI Taxonomy" id="1028688"/>
    <lineage>
        <taxon>Eukaryota</taxon>
        <taxon>Metazoa</taxon>
        <taxon>Spiralia</taxon>
        <taxon>Lophotrochozoa</taxon>
        <taxon>Mollusca</taxon>
        <taxon>Gastropoda</taxon>
        <taxon>Heterobranchia</taxon>
        <taxon>Euthyneura</taxon>
        <taxon>Panpulmonata</taxon>
        <taxon>Eupulmonata</taxon>
        <taxon>Stylommatophora</taxon>
        <taxon>Helicina</taxon>
        <taxon>Arionoidea</taxon>
        <taxon>Arionidae</taxon>
        <taxon>Arion</taxon>
    </lineage>
</organism>
<evidence type="ECO:0000313" key="1">
    <source>
        <dbReference type="EMBL" id="CEK97763.1"/>
    </source>
</evidence>
<gene>
    <name evidence="1" type="primary">ORF216821</name>
</gene>
<accession>A0A0B7BXQ5</accession>
<sequence>NDLSPTVESWVGETPKVSSKPMAKWGRFLAKTQDPIEEFPEEVLRTNLKKTDFSESGILRSDNRLENVEQSCTDR</sequence>
<feature type="non-terminal residue" evidence="1">
    <location>
        <position position="1"/>
    </location>
</feature>
<proteinExistence type="predicted"/>
<dbReference type="AlphaFoldDB" id="A0A0B7BXQ5"/>
<name>A0A0B7BXQ5_9EUPU</name>